<name>A0A2P2R1S7_RHIMU</name>
<dbReference type="AlphaFoldDB" id="A0A2P2R1S7"/>
<proteinExistence type="predicted"/>
<evidence type="ECO:0000313" key="1">
    <source>
        <dbReference type="EMBL" id="MBX73168.1"/>
    </source>
</evidence>
<protein>
    <submittedName>
        <fullName evidence="1">Uncharacterized protein</fullName>
    </submittedName>
</protein>
<organism evidence="1">
    <name type="scientific">Rhizophora mucronata</name>
    <name type="common">Asiatic mangrove</name>
    <dbReference type="NCBI Taxonomy" id="61149"/>
    <lineage>
        <taxon>Eukaryota</taxon>
        <taxon>Viridiplantae</taxon>
        <taxon>Streptophyta</taxon>
        <taxon>Embryophyta</taxon>
        <taxon>Tracheophyta</taxon>
        <taxon>Spermatophyta</taxon>
        <taxon>Magnoliopsida</taxon>
        <taxon>eudicotyledons</taxon>
        <taxon>Gunneridae</taxon>
        <taxon>Pentapetalae</taxon>
        <taxon>rosids</taxon>
        <taxon>fabids</taxon>
        <taxon>Malpighiales</taxon>
        <taxon>Rhizophoraceae</taxon>
        <taxon>Rhizophora</taxon>
    </lineage>
</organism>
<accession>A0A2P2R1S7</accession>
<sequence>MTASQERHLEFHGYKLNDVPRFLNKGKIDLSPSDRYTIT</sequence>
<dbReference type="EMBL" id="GGEC01092684">
    <property type="protein sequence ID" value="MBX73168.1"/>
    <property type="molecule type" value="Transcribed_RNA"/>
</dbReference>
<reference evidence="1" key="1">
    <citation type="submission" date="2018-02" db="EMBL/GenBank/DDBJ databases">
        <title>Rhizophora mucronata_Transcriptome.</title>
        <authorList>
            <person name="Meera S.P."/>
            <person name="Sreeshan A."/>
            <person name="Augustine A."/>
        </authorList>
    </citation>
    <scope>NUCLEOTIDE SEQUENCE</scope>
    <source>
        <tissue evidence="1">Leaf</tissue>
    </source>
</reference>